<sequence length="247" mass="27539">MFCIQDSEMHGSNSHNSRRILRSFRSHKSLKSATRSQDMAHQRRPSDASTLSAARSSAESSRPSTSSRPARIVDWDPLRLHPPLAKSHLPFAAQNSSSAKNAHRELRQARSLHHLHGAYTSAHVGQPEPRATSSRTVIYDGFDFGFDQMASPSRREPMHDYHDDLYHQHRPSSPGASSTSSGGSDFGPETPSDAQFHFQGLTPRPHVAGLDAADHYIKRGGWKRRGIVFETEVPMASEEECFDLEMD</sequence>
<keyword evidence="3" id="KW-1185">Reference proteome</keyword>
<reference evidence="2" key="2">
    <citation type="submission" date="2023-05" db="EMBL/GenBank/DDBJ databases">
        <authorList>
            <consortium name="Lawrence Berkeley National Laboratory"/>
            <person name="Steindorff A."/>
            <person name="Hensen N."/>
            <person name="Bonometti L."/>
            <person name="Westerberg I."/>
            <person name="Brannstrom I.O."/>
            <person name="Guillou S."/>
            <person name="Cros-Aarteil S."/>
            <person name="Calhoun S."/>
            <person name="Haridas S."/>
            <person name="Kuo A."/>
            <person name="Mondo S."/>
            <person name="Pangilinan J."/>
            <person name="Riley R."/>
            <person name="Labutti K."/>
            <person name="Andreopoulos B."/>
            <person name="Lipzen A."/>
            <person name="Chen C."/>
            <person name="Yanf M."/>
            <person name="Daum C."/>
            <person name="Ng V."/>
            <person name="Clum A."/>
            <person name="Ohm R."/>
            <person name="Martin F."/>
            <person name="Silar P."/>
            <person name="Natvig D."/>
            <person name="Lalanne C."/>
            <person name="Gautier V."/>
            <person name="Ament-Velasquez S.L."/>
            <person name="Kruys A."/>
            <person name="Hutchinson M.I."/>
            <person name="Powell A.J."/>
            <person name="Barry K."/>
            <person name="Miller A.N."/>
            <person name="Grigoriev I.V."/>
            <person name="Debuchy R."/>
            <person name="Gladieux P."/>
            <person name="Thoren M.H."/>
            <person name="Johannesson H."/>
        </authorList>
    </citation>
    <scope>NUCLEOTIDE SEQUENCE</scope>
    <source>
        <strain evidence="2">PSN293</strain>
    </source>
</reference>
<evidence type="ECO:0000313" key="3">
    <source>
        <dbReference type="Proteomes" id="UP001301769"/>
    </source>
</evidence>
<evidence type="ECO:0000256" key="1">
    <source>
        <dbReference type="SAM" id="MobiDB-lite"/>
    </source>
</evidence>
<name>A0AAN6YJU0_9PEZI</name>
<gene>
    <name evidence="2" type="ORF">QBC37DRAFT_167550</name>
</gene>
<organism evidence="2 3">
    <name type="scientific">Rhypophila decipiens</name>
    <dbReference type="NCBI Taxonomy" id="261697"/>
    <lineage>
        <taxon>Eukaryota</taxon>
        <taxon>Fungi</taxon>
        <taxon>Dikarya</taxon>
        <taxon>Ascomycota</taxon>
        <taxon>Pezizomycotina</taxon>
        <taxon>Sordariomycetes</taxon>
        <taxon>Sordariomycetidae</taxon>
        <taxon>Sordariales</taxon>
        <taxon>Naviculisporaceae</taxon>
        <taxon>Rhypophila</taxon>
    </lineage>
</organism>
<feature type="region of interest" description="Disordered" evidence="1">
    <location>
        <begin position="149"/>
        <end position="197"/>
    </location>
</feature>
<feature type="region of interest" description="Disordered" evidence="1">
    <location>
        <begin position="28"/>
        <end position="73"/>
    </location>
</feature>
<dbReference type="EMBL" id="MU858050">
    <property type="protein sequence ID" value="KAK4219065.1"/>
    <property type="molecule type" value="Genomic_DNA"/>
</dbReference>
<feature type="compositionally biased region" description="Low complexity" evidence="1">
    <location>
        <begin position="171"/>
        <end position="188"/>
    </location>
</feature>
<feature type="compositionally biased region" description="Basic and acidic residues" evidence="1">
    <location>
        <begin position="153"/>
        <end position="167"/>
    </location>
</feature>
<comment type="caution">
    <text evidence="2">The sequence shown here is derived from an EMBL/GenBank/DDBJ whole genome shotgun (WGS) entry which is preliminary data.</text>
</comment>
<dbReference type="Proteomes" id="UP001301769">
    <property type="component" value="Unassembled WGS sequence"/>
</dbReference>
<proteinExistence type="predicted"/>
<reference evidence="2" key="1">
    <citation type="journal article" date="2023" name="Mol. Phylogenet. Evol.">
        <title>Genome-scale phylogeny and comparative genomics of the fungal order Sordariales.</title>
        <authorList>
            <person name="Hensen N."/>
            <person name="Bonometti L."/>
            <person name="Westerberg I."/>
            <person name="Brannstrom I.O."/>
            <person name="Guillou S."/>
            <person name="Cros-Aarteil S."/>
            <person name="Calhoun S."/>
            <person name="Haridas S."/>
            <person name="Kuo A."/>
            <person name="Mondo S."/>
            <person name="Pangilinan J."/>
            <person name="Riley R."/>
            <person name="LaButti K."/>
            <person name="Andreopoulos B."/>
            <person name="Lipzen A."/>
            <person name="Chen C."/>
            <person name="Yan M."/>
            <person name="Daum C."/>
            <person name="Ng V."/>
            <person name="Clum A."/>
            <person name="Steindorff A."/>
            <person name="Ohm R.A."/>
            <person name="Martin F."/>
            <person name="Silar P."/>
            <person name="Natvig D.O."/>
            <person name="Lalanne C."/>
            <person name="Gautier V."/>
            <person name="Ament-Velasquez S.L."/>
            <person name="Kruys A."/>
            <person name="Hutchinson M.I."/>
            <person name="Powell A.J."/>
            <person name="Barry K."/>
            <person name="Miller A.N."/>
            <person name="Grigoriev I.V."/>
            <person name="Debuchy R."/>
            <person name="Gladieux P."/>
            <person name="Hiltunen Thoren M."/>
            <person name="Johannesson H."/>
        </authorList>
    </citation>
    <scope>NUCLEOTIDE SEQUENCE</scope>
    <source>
        <strain evidence="2">PSN293</strain>
    </source>
</reference>
<dbReference type="AlphaFoldDB" id="A0AAN6YJU0"/>
<feature type="compositionally biased region" description="Low complexity" evidence="1">
    <location>
        <begin position="47"/>
        <end position="70"/>
    </location>
</feature>
<evidence type="ECO:0000313" key="2">
    <source>
        <dbReference type="EMBL" id="KAK4219065.1"/>
    </source>
</evidence>
<protein>
    <submittedName>
        <fullName evidence="2">Uncharacterized protein</fullName>
    </submittedName>
</protein>
<accession>A0AAN6YJU0</accession>